<evidence type="ECO:0000313" key="3">
    <source>
        <dbReference type="EMBL" id="SFT08891.1"/>
    </source>
</evidence>
<dbReference type="Gene3D" id="2.40.128.110">
    <property type="entry name" value="Lipid/polyisoprenoid-binding, YceI-like"/>
    <property type="match status" value="1"/>
</dbReference>
<dbReference type="SUPFAM" id="SSF101874">
    <property type="entry name" value="YceI-like"/>
    <property type="match status" value="1"/>
</dbReference>
<dbReference type="Proteomes" id="UP000198785">
    <property type="component" value="Unassembled WGS sequence"/>
</dbReference>
<feature type="domain" description="Lipid/polyisoprenoid-binding YceI-like" evidence="2">
    <location>
        <begin position="22"/>
        <end position="189"/>
    </location>
</feature>
<reference evidence="3 4" key="1">
    <citation type="submission" date="2016-10" db="EMBL/GenBank/DDBJ databases">
        <authorList>
            <person name="de Groot N.N."/>
        </authorList>
    </citation>
    <scope>NUCLEOTIDE SEQUENCE [LARGE SCALE GENOMIC DNA]</scope>
    <source>
        <strain evidence="3 4">DSM 22789</strain>
    </source>
</reference>
<dbReference type="RefSeq" id="WP_093366934.1">
    <property type="nucleotide sequence ID" value="NZ_FOZZ01000011.1"/>
</dbReference>
<keyword evidence="4" id="KW-1185">Reference proteome</keyword>
<sequence>MKKLTTFFAFLFLSIGLFAQTTWTADPYHSKLGFTVTHLGIADVPGHFNTYDVSIVSATEDFSDAVVELTVQTNSIDTRVEPRDNHLKSADFFDVEKHPTMTFKSNTVKKSAENTYTLEGDLTLLGVTKPITMTMKYRGTTKNPNAEGAPVAGIQITGVIKRSDFGLGNKFPAPMISDEVQIKADGEFGHK</sequence>
<feature type="signal peptide" evidence="1">
    <location>
        <begin position="1"/>
        <end position="19"/>
    </location>
</feature>
<dbReference type="SMART" id="SM00867">
    <property type="entry name" value="YceI"/>
    <property type="match status" value="1"/>
</dbReference>
<evidence type="ECO:0000313" key="4">
    <source>
        <dbReference type="Proteomes" id="UP000198785"/>
    </source>
</evidence>
<gene>
    <name evidence="3" type="ORF">SAMN05660206_11185</name>
</gene>
<dbReference type="OrthoDB" id="9811006at2"/>
<dbReference type="EMBL" id="FOZZ01000011">
    <property type="protein sequence ID" value="SFT08891.1"/>
    <property type="molecule type" value="Genomic_DNA"/>
</dbReference>
<dbReference type="AlphaFoldDB" id="A0A1I6V5C5"/>
<dbReference type="PANTHER" id="PTHR34406:SF1">
    <property type="entry name" value="PROTEIN YCEI"/>
    <property type="match status" value="1"/>
</dbReference>
<evidence type="ECO:0000256" key="1">
    <source>
        <dbReference type="SAM" id="SignalP"/>
    </source>
</evidence>
<proteinExistence type="predicted"/>
<name>A0A1I6V5C5_9SPHI</name>
<evidence type="ECO:0000259" key="2">
    <source>
        <dbReference type="SMART" id="SM00867"/>
    </source>
</evidence>
<keyword evidence="1" id="KW-0732">Signal</keyword>
<feature type="chain" id="PRO_5011488149" evidence="1">
    <location>
        <begin position="20"/>
        <end position="191"/>
    </location>
</feature>
<accession>A0A1I6V5C5</accession>
<dbReference type="STRING" id="683125.SAMN05660206_11185"/>
<organism evidence="3 4">
    <name type="scientific">Sphingobacterium wenxiniae</name>
    <dbReference type="NCBI Taxonomy" id="683125"/>
    <lineage>
        <taxon>Bacteria</taxon>
        <taxon>Pseudomonadati</taxon>
        <taxon>Bacteroidota</taxon>
        <taxon>Sphingobacteriia</taxon>
        <taxon>Sphingobacteriales</taxon>
        <taxon>Sphingobacteriaceae</taxon>
        <taxon>Sphingobacterium</taxon>
    </lineage>
</organism>
<dbReference type="Pfam" id="PF04264">
    <property type="entry name" value="YceI"/>
    <property type="match status" value="1"/>
</dbReference>
<dbReference type="InterPro" id="IPR007372">
    <property type="entry name" value="Lipid/polyisoprenoid-bd_YceI"/>
</dbReference>
<dbReference type="InterPro" id="IPR036761">
    <property type="entry name" value="TTHA0802/YceI-like_sf"/>
</dbReference>
<dbReference type="PANTHER" id="PTHR34406">
    <property type="entry name" value="PROTEIN YCEI"/>
    <property type="match status" value="1"/>
</dbReference>
<protein>
    <submittedName>
        <fullName evidence="3">Polyisoprenoid-binding protein YceI</fullName>
    </submittedName>
</protein>